<dbReference type="EMBL" id="BAUW01000017">
    <property type="protein sequence ID" value="GAE45108.1"/>
    <property type="molecule type" value="Genomic_DNA"/>
</dbReference>
<name>W4RMK5_9BACI</name>
<evidence type="ECO:0000313" key="2">
    <source>
        <dbReference type="Proteomes" id="UP000018949"/>
    </source>
</evidence>
<sequence length="205" mass="24258">MLEAKFGEYSPKEIPVPKTIQNVDAFSHRWDLDLFYKCMKRYLDSSPTEDSESETLYVGDIDTFIPFCGHFLFIDEKTTLNGIKLTQLKSYLQFANKHDVTIWCLIGATQDEGKNLDLNETYRLCVIKSVGRYDLFKGSLKDILDYFHMWLDECYGQMDNFPYREIALQIINEMENLDKYEDLSFEVLFNNRMRQIENEEQNNKT</sequence>
<dbReference type="eggNOG" id="ENOG5030D0Z">
    <property type="taxonomic scope" value="Bacteria"/>
</dbReference>
<keyword evidence="2" id="KW-1185">Reference proteome</keyword>
<dbReference type="AlphaFoldDB" id="W4RMK5"/>
<proteinExistence type="predicted"/>
<protein>
    <submittedName>
        <fullName evidence="1">Uncharacterized protein</fullName>
    </submittedName>
</protein>
<reference evidence="1 2" key="1">
    <citation type="submission" date="2013-12" db="EMBL/GenBank/DDBJ databases">
        <title>NBRP : Genome information of microbial organism related human and environment.</title>
        <authorList>
            <person name="Hattori M."/>
            <person name="Oshima K."/>
            <person name="Inaba H."/>
            <person name="Suda W."/>
            <person name="Sakamoto M."/>
            <person name="Iino T."/>
            <person name="Kitahara M."/>
            <person name="Oshida Y."/>
            <person name="Iida T."/>
            <person name="Kudo T."/>
            <person name="Itoh T."/>
            <person name="Ahmed I."/>
            <person name="Ohkuma M."/>
        </authorList>
    </citation>
    <scope>NUCLEOTIDE SEQUENCE [LARGE SCALE GENOMIC DNA]</scope>
    <source>
        <strain evidence="1 2">JCM 21738</strain>
    </source>
</reference>
<organism evidence="1 2">
    <name type="scientific">Mesobacillus boroniphilus JCM 21738</name>
    <dbReference type="NCBI Taxonomy" id="1294265"/>
    <lineage>
        <taxon>Bacteria</taxon>
        <taxon>Bacillati</taxon>
        <taxon>Bacillota</taxon>
        <taxon>Bacilli</taxon>
        <taxon>Bacillales</taxon>
        <taxon>Bacillaceae</taxon>
        <taxon>Mesobacillus</taxon>
    </lineage>
</organism>
<gene>
    <name evidence="1" type="ORF">JCM21738_1879</name>
</gene>
<dbReference type="Proteomes" id="UP000018949">
    <property type="component" value="Unassembled WGS sequence"/>
</dbReference>
<comment type="caution">
    <text evidence="1">The sequence shown here is derived from an EMBL/GenBank/DDBJ whole genome shotgun (WGS) entry which is preliminary data.</text>
</comment>
<accession>W4RMK5</accession>
<evidence type="ECO:0000313" key="1">
    <source>
        <dbReference type="EMBL" id="GAE45108.1"/>
    </source>
</evidence>